<dbReference type="InterPro" id="IPR025632">
    <property type="entry name" value="DUF4290"/>
</dbReference>
<reference evidence="2 3" key="1">
    <citation type="submission" date="2017-04" db="EMBL/GenBank/DDBJ databases">
        <authorList>
            <person name="Afonso C.L."/>
            <person name="Miller P.J."/>
            <person name="Scott M.A."/>
            <person name="Spackman E."/>
            <person name="Goraichik I."/>
            <person name="Dimitrov K.M."/>
            <person name="Suarez D.L."/>
            <person name="Swayne D.E."/>
        </authorList>
    </citation>
    <scope>NUCLEOTIDE SEQUENCE [LARGE SCALE GENOMIC DNA]</scope>
    <source>
        <strain evidence="2 3">CGMCC 1.12708</strain>
    </source>
</reference>
<feature type="compositionally biased region" description="Low complexity" evidence="1">
    <location>
        <begin position="194"/>
        <end position="204"/>
    </location>
</feature>
<keyword evidence="3" id="KW-1185">Reference proteome</keyword>
<evidence type="ECO:0000313" key="2">
    <source>
        <dbReference type="EMBL" id="SMC75199.1"/>
    </source>
</evidence>
<dbReference type="STRING" id="1434700.SAMN06296427_10749"/>
<sequence length="210" mass="25083">MDYNTTRTNLIIPEYGRHIQKMVDYCMSLADEKERNEFAEIIIDVMGELNPHLRDIPDFQHKLWDQLFIMSKFKLDVKSPYPILTEEEVYSKPNRVAYPKDEYKYKYYGKNIRRMIDVALSWEGDKQEGLVMVIANHMKKCYLIWNKDTVDDKTIFNHLHELSNGKIDLRESNEVLLSPERLQQNNNAAKRKNNPTNNKNNNNRYKQKHK</sequence>
<dbReference type="AlphaFoldDB" id="A0A1W2BQG7"/>
<dbReference type="RefSeq" id="WP_084017737.1">
    <property type="nucleotide sequence ID" value="NZ_FWXS01000007.1"/>
</dbReference>
<gene>
    <name evidence="2" type="ORF">SAMN06296427_10749</name>
</gene>
<name>A0A1W2BQG7_9FLAO</name>
<organism evidence="2 3">
    <name type="scientific">Moheibacter sediminis</name>
    <dbReference type="NCBI Taxonomy" id="1434700"/>
    <lineage>
        <taxon>Bacteria</taxon>
        <taxon>Pseudomonadati</taxon>
        <taxon>Bacteroidota</taxon>
        <taxon>Flavobacteriia</taxon>
        <taxon>Flavobacteriales</taxon>
        <taxon>Weeksellaceae</taxon>
        <taxon>Moheibacter</taxon>
    </lineage>
</organism>
<feature type="region of interest" description="Disordered" evidence="1">
    <location>
        <begin position="181"/>
        <end position="210"/>
    </location>
</feature>
<dbReference type="EMBL" id="FWXS01000007">
    <property type="protein sequence ID" value="SMC75199.1"/>
    <property type="molecule type" value="Genomic_DNA"/>
</dbReference>
<dbReference type="Pfam" id="PF14123">
    <property type="entry name" value="DUF4290"/>
    <property type="match status" value="1"/>
</dbReference>
<dbReference type="Proteomes" id="UP000192393">
    <property type="component" value="Unassembled WGS sequence"/>
</dbReference>
<protein>
    <recommendedName>
        <fullName evidence="4">DUF4290 domain-containing protein</fullName>
    </recommendedName>
</protein>
<evidence type="ECO:0008006" key="4">
    <source>
        <dbReference type="Google" id="ProtNLM"/>
    </source>
</evidence>
<accession>A0A1W2BQG7</accession>
<dbReference type="OrthoDB" id="1466969at2"/>
<proteinExistence type="predicted"/>
<evidence type="ECO:0000256" key="1">
    <source>
        <dbReference type="SAM" id="MobiDB-lite"/>
    </source>
</evidence>
<evidence type="ECO:0000313" key="3">
    <source>
        <dbReference type="Proteomes" id="UP000192393"/>
    </source>
</evidence>